<dbReference type="InterPro" id="IPR036890">
    <property type="entry name" value="HATPase_C_sf"/>
</dbReference>
<dbReference type="AlphaFoldDB" id="A0A9D2NKS4"/>
<evidence type="ECO:0000256" key="10">
    <source>
        <dbReference type="ARBA" id="ARBA00023012"/>
    </source>
</evidence>
<keyword evidence="6" id="KW-0808">Transferase</keyword>
<reference evidence="14" key="2">
    <citation type="submission" date="2021-04" db="EMBL/GenBank/DDBJ databases">
        <authorList>
            <person name="Gilroy R."/>
        </authorList>
    </citation>
    <scope>NUCLEOTIDE SEQUENCE</scope>
    <source>
        <strain evidence="14">USAMLcec2-132</strain>
    </source>
</reference>
<gene>
    <name evidence="14" type="ORF">H9761_17865</name>
</gene>
<dbReference type="GO" id="GO:0000155">
    <property type="term" value="F:phosphorelay sensor kinase activity"/>
    <property type="evidence" value="ECO:0007669"/>
    <property type="project" value="InterPro"/>
</dbReference>
<dbReference type="InterPro" id="IPR050351">
    <property type="entry name" value="BphY/WalK/GraS-like"/>
</dbReference>
<evidence type="ECO:0000256" key="8">
    <source>
        <dbReference type="ARBA" id="ARBA00022777"/>
    </source>
</evidence>
<comment type="caution">
    <text evidence="14">The sequence shown here is derived from an EMBL/GenBank/DDBJ whole genome shotgun (WGS) entry which is preliminary data.</text>
</comment>
<dbReference type="SMART" id="SM00387">
    <property type="entry name" value="HATPase_c"/>
    <property type="match status" value="1"/>
</dbReference>
<dbReference type="Gene3D" id="1.10.287.130">
    <property type="match status" value="1"/>
</dbReference>
<evidence type="ECO:0000256" key="3">
    <source>
        <dbReference type="ARBA" id="ARBA00012438"/>
    </source>
</evidence>
<sequence length="340" mass="38407">MNDQKELLLICAAGGGFFFVLLFLLGLNLSELALLGACFLGILFFALLWDFRKRRRRLKYLQETLEALDQKYLFADVATQPETELEQLYFRILKTALKSMTDEVAESRRAGREYREFIEQWVHEIKAPLTGIRLLCENNRSALTRRILAEAESVEQDVEKILFYARLGSVEKDYLIRPVSLRECVLEALAGNRQIFLQNGVRVHTSHVSHSVCSDKKWLCFILNQILLNCVKYRRKEGPVIELGSKEEKDCVLLMVTDNGIGIPAGEVERVFDKGFVGSNGRAGGSGKTGTRSTGLGLYLCASLCERLGIGIRICSEEGEYTTVTLLFPKEELLSYKTVT</sequence>
<feature type="transmembrane region" description="Helical" evidence="12">
    <location>
        <begin position="7"/>
        <end position="26"/>
    </location>
</feature>
<dbReference type="InterPro" id="IPR036097">
    <property type="entry name" value="HisK_dim/P_sf"/>
</dbReference>
<evidence type="ECO:0000256" key="7">
    <source>
        <dbReference type="ARBA" id="ARBA00022692"/>
    </source>
</evidence>
<dbReference type="SUPFAM" id="SSF47384">
    <property type="entry name" value="Homodimeric domain of signal transducing histidine kinase"/>
    <property type="match status" value="1"/>
</dbReference>
<dbReference type="GO" id="GO:0004721">
    <property type="term" value="F:phosphoprotein phosphatase activity"/>
    <property type="evidence" value="ECO:0007669"/>
    <property type="project" value="TreeGrafter"/>
</dbReference>
<evidence type="ECO:0000256" key="2">
    <source>
        <dbReference type="ARBA" id="ARBA00004651"/>
    </source>
</evidence>
<evidence type="ECO:0000259" key="13">
    <source>
        <dbReference type="PROSITE" id="PS50109"/>
    </source>
</evidence>
<dbReference type="EC" id="2.7.13.3" evidence="3"/>
<keyword evidence="7 12" id="KW-0812">Transmembrane</keyword>
<evidence type="ECO:0000256" key="12">
    <source>
        <dbReference type="SAM" id="Phobius"/>
    </source>
</evidence>
<proteinExistence type="predicted"/>
<keyword evidence="8 14" id="KW-0418">Kinase</keyword>
<organism evidence="14 15">
    <name type="scientific">Candidatus Eisenbergiella merdavium</name>
    <dbReference type="NCBI Taxonomy" id="2838551"/>
    <lineage>
        <taxon>Bacteria</taxon>
        <taxon>Bacillati</taxon>
        <taxon>Bacillota</taxon>
        <taxon>Clostridia</taxon>
        <taxon>Lachnospirales</taxon>
        <taxon>Lachnospiraceae</taxon>
        <taxon>Eisenbergiella</taxon>
    </lineage>
</organism>
<dbReference type="SMART" id="SM00388">
    <property type="entry name" value="HisKA"/>
    <property type="match status" value="1"/>
</dbReference>
<evidence type="ECO:0000256" key="5">
    <source>
        <dbReference type="ARBA" id="ARBA00022553"/>
    </source>
</evidence>
<dbReference type="PROSITE" id="PS50109">
    <property type="entry name" value="HIS_KIN"/>
    <property type="match status" value="1"/>
</dbReference>
<dbReference type="GO" id="GO:0016036">
    <property type="term" value="P:cellular response to phosphate starvation"/>
    <property type="evidence" value="ECO:0007669"/>
    <property type="project" value="TreeGrafter"/>
</dbReference>
<dbReference type="PANTHER" id="PTHR45453:SF2">
    <property type="entry name" value="HISTIDINE KINASE"/>
    <property type="match status" value="1"/>
</dbReference>
<evidence type="ECO:0000256" key="4">
    <source>
        <dbReference type="ARBA" id="ARBA00022475"/>
    </source>
</evidence>
<accession>A0A9D2NKS4</accession>
<feature type="domain" description="Histidine kinase" evidence="13">
    <location>
        <begin position="120"/>
        <end position="332"/>
    </location>
</feature>
<keyword evidence="11 12" id="KW-0472">Membrane</keyword>
<evidence type="ECO:0000256" key="9">
    <source>
        <dbReference type="ARBA" id="ARBA00022989"/>
    </source>
</evidence>
<evidence type="ECO:0000256" key="6">
    <source>
        <dbReference type="ARBA" id="ARBA00022679"/>
    </source>
</evidence>
<dbReference type="InterPro" id="IPR003661">
    <property type="entry name" value="HisK_dim/P_dom"/>
</dbReference>
<dbReference type="SUPFAM" id="SSF55874">
    <property type="entry name" value="ATPase domain of HSP90 chaperone/DNA topoisomerase II/histidine kinase"/>
    <property type="match status" value="1"/>
</dbReference>
<comment type="catalytic activity">
    <reaction evidence="1">
        <text>ATP + protein L-histidine = ADP + protein N-phospho-L-histidine.</text>
        <dbReference type="EC" id="2.7.13.3"/>
    </reaction>
</comment>
<dbReference type="Pfam" id="PF02518">
    <property type="entry name" value="HATPase_c"/>
    <property type="match status" value="1"/>
</dbReference>
<dbReference type="GO" id="GO:0005886">
    <property type="term" value="C:plasma membrane"/>
    <property type="evidence" value="ECO:0007669"/>
    <property type="project" value="UniProtKB-SubCell"/>
</dbReference>
<keyword evidence="4" id="KW-1003">Cell membrane</keyword>
<dbReference type="InterPro" id="IPR003594">
    <property type="entry name" value="HATPase_dom"/>
</dbReference>
<comment type="subcellular location">
    <subcellularLocation>
        <location evidence="2">Cell membrane</location>
        <topology evidence="2">Multi-pass membrane protein</topology>
    </subcellularLocation>
</comment>
<feature type="transmembrane region" description="Helical" evidence="12">
    <location>
        <begin position="32"/>
        <end position="51"/>
    </location>
</feature>
<keyword evidence="10" id="KW-0902">Two-component regulatory system</keyword>
<reference evidence="14" key="1">
    <citation type="journal article" date="2021" name="PeerJ">
        <title>Extensive microbial diversity within the chicken gut microbiome revealed by metagenomics and culture.</title>
        <authorList>
            <person name="Gilroy R."/>
            <person name="Ravi A."/>
            <person name="Getino M."/>
            <person name="Pursley I."/>
            <person name="Horton D.L."/>
            <person name="Alikhan N.F."/>
            <person name="Baker D."/>
            <person name="Gharbi K."/>
            <person name="Hall N."/>
            <person name="Watson M."/>
            <person name="Adriaenssens E.M."/>
            <person name="Foster-Nyarko E."/>
            <person name="Jarju S."/>
            <person name="Secka A."/>
            <person name="Antonio M."/>
            <person name="Oren A."/>
            <person name="Chaudhuri R.R."/>
            <person name="La Ragione R."/>
            <person name="Hildebrand F."/>
            <person name="Pallen M.J."/>
        </authorList>
    </citation>
    <scope>NUCLEOTIDE SEQUENCE</scope>
    <source>
        <strain evidence="14">USAMLcec2-132</strain>
    </source>
</reference>
<keyword evidence="9 12" id="KW-1133">Transmembrane helix</keyword>
<dbReference type="PRINTS" id="PR00344">
    <property type="entry name" value="BCTRLSENSOR"/>
</dbReference>
<keyword evidence="5" id="KW-0597">Phosphoprotein</keyword>
<protein>
    <recommendedName>
        <fullName evidence="3">histidine kinase</fullName>
        <ecNumber evidence="3">2.7.13.3</ecNumber>
    </recommendedName>
</protein>
<dbReference type="EMBL" id="DWWS01000066">
    <property type="protein sequence ID" value="HJC25534.1"/>
    <property type="molecule type" value="Genomic_DNA"/>
</dbReference>
<dbReference type="Proteomes" id="UP000823891">
    <property type="component" value="Unassembled WGS sequence"/>
</dbReference>
<evidence type="ECO:0000313" key="15">
    <source>
        <dbReference type="Proteomes" id="UP000823891"/>
    </source>
</evidence>
<dbReference type="InterPro" id="IPR004358">
    <property type="entry name" value="Sig_transdc_His_kin-like_C"/>
</dbReference>
<evidence type="ECO:0000313" key="14">
    <source>
        <dbReference type="EMBL" id="HJC25534.1"/>
    </source>
</evidence>
<dbReference type="InterPro" id="IPR005467">
    <property type="entry name" value="His_kinase_dom"/>
</dbReference>
<dbReference type="CDD" id="cd00082">
    <property type="entry name" value="HisKA"/>
    <property type="match status" value="1"/>
</dbReference>
<evidence type="ECO:0000256" key="1">
    <source>
        <dbReference type="ARBA" id="ARBA00000085"/>
    </source>
</evidence>
<evidence type="ECO:0000256" key="11">
    <source>
        <dbReference type="ARBA" id="ARBA00023136"/>
    </source>
</evidence>
<dbReference type="PANTHER" id="PTHR45453">
    <property type="entry name" value="PHOSPHATE REGULON SENSOR PROTEIN PHOR"/>
    <property type="match status" value="1"/>
</dbReference>
<name>A0A9D2NKS4_9FIRM</name>
<dbReference type="Gene3D" id="3.30.565.10">
    <property type="entry name" value="Histidine kinase-like ATPase, C-terminal domain"/>
    <property type="match status" value="1"/>
</dbReference>